<gene>
    <name evidence="1" type="ORF">QQX02_00280</name>
</gene>
<keyword evidence="2" id="KW-1185">Reference proteome</keyword>
<dbReference type="EMBL" id="JAUHQA010000001">
    <property type="protein sequence ID" value="MDN4479359.1"/>
    <property type="molecule type" value="Genomic_DNA"/>
</dbReference>
<accession>A0ABT8GDK8</accession>
<reference evidence="1" key="1">
    <citation type="submission" date="2023-06" db="EMBL/GenBank/DDBJ databases">
        <title>Egi l300058.</title>
        <authorList>
            <person name="Gao L."/>
            <person name="Fang B.-Z."/>
            <person name="Li W.-J."/>
        </authorList>
    </citation>
    <scope>NUCLEOTIDE SEQUENCE</scope>
    <source>
        <strain evidence="1">EGI L300058</strain>
    </source>
</reference>
<comment type="caution">
    <text evidence="1">The sequence shown here is derived from an EMBL/GenBank/DDBJ whole genome shotgun (WGS) entry which is preliminary data.</text>
</comment>
<evidence type="ECO:0000313" key="1">
    <source>
        <dbReference type="EMBL" id="MDN4479359.1"/>
    </source>
</evidence>
<evidence type="ECO:0008006" key="3">
    <source>
        <dbReference type="Google" id="ProtNLM"/>
    </source>
</evidence>
<name>A0ABT8GDK8_9MICO</name>
<sequence length="239" mass="24795">MSTQTDPDASQQRRLSRARAALKGVEARIGAPRTASDRPVLPLASELAPLLPEGLGRGQVVSVTGATSLMLALASAASAEGSWTAAIGMPTVGVVAAARRGIALERFALIPHPGAQAAQAVGACVDGMDVVLLGERLALSDADRRRLAARVKERGGLIIAAGEWPGAHVTLTVERSSWEGLGAGDGRLIERELTVAVSGRRQGAVRRVRLTLDSAPGLRFARPGARIDVDRVNVDGEVA</sequence>
<dbReference type="RefSeq" id="WP_301140483.1">
    <property type="nucleotide sequence ID" value="NZ_JAUHQA010000001.1"/>
</dbReference>
<organism evidence="1 2">
    <name type="scientific">Demequina muriae</name>
    <dbReference type="NCBI Taxonomy" id="3051664"/>
    <lineage>
        <taxon>Bacteria</taxon>
        <taxon>Bacillati</taxon>
        <taxon>Actinomycetota</taxon>
        <taxon>Actinomycetes</taxon>
        <taxon>Micrococcales</taxon>
        <taxon>Demequinaceae</taxon>
        <taxon>Demequina</taxon>
    </lineage>
</organism>
<evidence type="ECO:0000313" key="2">
    <source>
        <dbReference type="Proteomes" id="UP001172708"/>
    </source>
</evidence>
<dbReference type="Proteomes" id="UP001172708">
    <property type="component" value="Unassembled WGS sequence"/>
</dbReference>
<protein>
    <recommendedName>
        <fullName evidence="3">Protein RecA</fullName>
    </recommendedName>
</protein>
<proteinExistence type="predicted"/>